<feature type="active site" evidence="3">
    <location>
        <position position="256"/>
    </location>
</feature>
<dbReference type="InterPro" id="IPR029510">
    <property type="entry name" value="Ald_DH_CS_GLU"/>
</dbReference>
<keyword evidence="2 4" id="KW-0560">Oxidoreductase</keyword>
<dbReference type="AlphaFoldDB" id="N6Y4K5"/>
<evidence type="ECO:0000256" key="4">
    <source>
        <dbReference type="RuleBase" id="RU003345"/>
    </source>
</evidence>
<dbReference type="Gene3D" id="3.40.605.10">
    <property type="entry name" value="Aldehyde Dehydrogenase, Chain A, domain 1"/>
    <property type="match status" value="1"/>
</dbReference>
<name>N6Y4K5_THAL4</name>
<feature type="domain" description="Aldehyde dehydrogenase" evidence="5">
    <location>
        <begin position="32"/>
        <end position="475"/>
    </location>
</feature>
<dbReference type="CDD" id="cd07106">
    <property type="entry name" value="ALDH_AldA-AAD23400"/>
    <property type="match status" value="1"/>
</dbReference>
<dbReference type="InterPro" id="IPR016162">
    <property type="entry name" value="Ald_DH_N"/>
</dbReference>
<gene>
    <name evidence="6" type="ORF">C666_07580</name>
</gene>
<evidence type="ECO:0000256" key="2">
    <source>
        <dbReference type="ARBA" id="ARBA00023002"/>
    </source>
</evidence>
<dbReference type="PANTHER" id="PTHR11699">
    <property type="entry name" value="ALDEHYDE DEHYDROGENASE-RELATED"/>
    <property type="match status" value="1"/>
</dbReference>
<protein>
    <submittedName>
        <fullName evidence="6">Aldehyde dehydrogenase</fullName>
    </submittedName>
</protein>
<dbReference type="Gene3D" id="3.40.309.10">
    <property type="entry name" value="Aldehyde Dehydrogenase, Chain A, domain 2"/>
    <property type="match status" value="1"/>
</dbReference>
<dbReference type="FunFam" id="3.40.309.10:FF:000009">
    <property type="entry name" value="Aldehyde dehydrogenase A"/>
    <property type="match status" value="1"/>
</dbReference>
<dbReference type="InterPro" id="IPR016160">
    <property type="entry name" value="Ald_DH_CS_CYS"/>
</dbReference>
<dbReference type="InterPro" id="IPR016161">
    <property type="entry name" value="Ald_DH/histidinol_DH"/>
</dbReference>
<accession>N6Y4K5</accession>
<keyword evidence="7" id="KW-1185">Reference proteome</keyword>
<dbReference type="FunFam" id="3.40.605.10:FF:000007">
    <property type="entry name" value="NAD/NADP-dependent betaine aldehyde dehydrogenase"/>
    <property type="match status" value="1"/>
</dbReference>
<dbReference type="InterPro" id="IPR044086">
    <property type="entry name" value="LUC3-like"/>
</dbReference>
<dbReference type="OrthoDB" id="6187633at2"/>
<proteinExistence type="inferred from homology"/>
<organism evidence="6 7">
    <name type="scientific">Thauera linaloolentis (strain DSM 12138 / JCM 21573 / CCUG 41526 / CIP 105981 / IAM 15112 / NBRC 102519 / 47Lol)</name>
    <dbReference type="NCBI Taxonomy" id="1123367"/>
    <lineage>
        <taxon>Bacteria</taxon>
        <taxon>Pseudomonadati</taxon>
        <taxon>Pseudomonadota</taxon>
        <taxon>Betaproteobacteria</taxon>
        <taxon>Rhodocyclales</taxon>
        <taxon>Zoogloeaceae</taxon>
        <taxon>Thauera</taxon>
    </lineage>
</organism>
<dbReference type="RefSeq" id="WP_004336271.1">
    <property type="nucleotide sequence ID" value="NZ_AMXE01000020.1"/>
</dbReference>
<comment type="caution">
    <text evidence="6">The sequence shown here is derived from an EMBL/GenBank/DDBJ whole genome shotgun (WGS) entry which is preliminary data.</text>
</comment>
<dbReference type="PROSITE" id="PS00070">
    <property type="entry name" value="ALDEHYDE_DEHYDR_CYS"/>
    <property type="match status" value="1"/>
</dbReference>
<evidence type="ECO:0000256" key="3">
    <source>
        <dbReference type="PROSITE-ProRule" id="PRU10007"/>
    </source>
</evidence>
<dbReference type="EMBL" id="AMXE01000020">
    <property type="protein sequence ID" value="ENO89121.1"/>
    <property type="molecule type" value="Genomic_DNA"/>
</dbReference>
<reference evidence="6 7" key="1">
    <citation type="submission" date="2012-09" db="EMBL/GenBank/DDBJ databases">
        <title>Draft Genome Sequences of 6 Strains from Genus Thauera.</title>
        <authorList>
            <person name="Liu B."/>
            <person name="Shapleigh J.P."/>
            <person name="Frostegard A.H."/>
        </authorList>
    </citation>
    <scope>NUCLEOTIDE SEQUENCE [LARGE SCALE GENOMIC DNA]</scope>
    <source>
        <strain evidence="7">47Lol / DSM 12138</strain>
    </source>
</reference>
<evidence type="ECO:0000256" key="1">
    <source>
        <dbReference type="ARBA" id="ARBA00009986"/>
    </source>
</evidence>
<dbReference type="InterPro" id="IPR015590">
    <property type="entry name" value="Aldehyde_DH_dom"/>
</dbReference>
<dbReference type="eggNOG" id="COG1012">
    <property type="taxonomic scope" value="Bacteria"/>
</dbReference>
<dbReference type="Pfam" id="PF00171">
    <property type="entry name" value="Aldedh"/>
    <property type="match status" value="1"/>
</dbReference>
<dbReference type="Proteomes" id="UP000013232">
    <property type="component" value="Unassembled WGS sequence"/>
</dbReference>
<comment type="similarity">
    <text evidence="1 4">Belongs to the aldehyde dehydrogenase family.</text>
</comment>
<evidence type="ECO:0000313" key="6">
    <source>
        <dbReference type="EMBL" id="ENO89121.1"/>
    </source>
</evidence>
<sequence length="483" mass="51668">MKNDLNPALAAQAGSARHYAMLIDGELVAGATTIPVIDPATEEVFAHAPAADVSQLEKAVAAAKAAFGAWKDVAPAERAALVHRIADAIEARREEIARIITLEVGKPIAAARADVDLSLMWARQVAAVELKPEVLQDDEQAYVEVRYKPIGVVAAIIPWNFPFFQTVYKLVPALLTGNTVVVKPAPTSPLNAMLLGEILHGILPPGVVNVVGDDGSLGPRLSSHPDIGKVSFTGSTAAGRQVMASGAPTLKRIVLELGGNDAAIVLDDADVDSAARGIFTWAFMNSGQVCINIKRIYVPDALYDRFCDVFAKLARSAVVGHGLDEKTEYGPIQNRRQYEAVLRSLDVARRDGTVIAGGEPAQGKGYFVPPTVVRDIDESSLLVSEETFGPIRSILRYSSIDEAVRRANDTQYGLGGSVWGKDIEHAARIAARLESGTTWVNTHFALAPNVPFGGRKQSGLGVEFGLEGIHEFTDRHVIHVARG</sequence>
<evidence type="ECO:0000259" key="5">
    <source>
        <dbReference type="Pfam" id="PF00171"/>
    </source>
</evidence>
<dbReference type="SUPFAM" id="SSF53720">
    <property type="entry name" value="ALDH-like"/>
    <property type="match status" value="1"/>
</dbReference>
<dbReference type="STRING" id="1123367.GCA_000621305_01589"/>
<dbReference type="InterPro" id="IPR016163">
    <property type="entry name" value="Ald_DH_C"/>
</dbReference>
<evidence type="ECO:0000313" key="7">
    <source>
        <dbReference type="Proteomes" id="UP000013232"/>
    </source>
</evidence>
<dbReference type="PROSITE" id="PS00687">
    <property type="entry name" value="ALDEHYDE_DEHYDR_GLU"/>
    <property type="match status" value="1"/>
</dbReference>
<dbReference type="GO" id="GO:0016620">
    <property type="term" value="F:oxidoreductase activity, acting on the aldehyde or oxo group of donors, NAD or NADP as acceptor"/>
    <property type="evidence" value="ECO:0007669"/>
    <property type="project" value="InterPro"/>
</dbReference>